<proteinExistence type="predicted"/>
<dbReference type="Gene3D" id="3.40.830.10">
    <property type="entry name" value="LigB-like"/>
    <property type="match status" value="1"/>
</dbReference>
<evidence type="ECO:0008006" key="3">
    <source>
        <dbReference type="Google" id="ProtNLM"/>
    </source>
</evidence>
<gene>
    <name evidence="1" type="ORF">GCM10009811_07010</name>
</gene>
<evidence type="ECO:0000313" key="2">
    <source>
        <dbReference type="Proteomes" id="UP001499938"/>
    </source>
</evidence>
<keyword evidence="2" id="KW-1185">Reference proteome</keyword>
<reference evidence="2" key="1">
    <citation type="journal article" date="2019" name="Int. J. Syst. Evol. Microbiol.">
        <title>The Global Catalogue of Microorganisms (GCM) 10K type strain sequencing project: providing services to taxonomists for standard genome sequencing and annotation.</title>
        <authorList>
            <consortium name="The Broad Institute Genomics Platform"/>
            <consortium name="The Broad Institute Genome Sequencing Center for Infectious Disease"/>
            <person name="Wu L."/>
            <person name="Ma J."/>
        </authorList>
    </citation>
    <scope>NUCLEOTIDE SEQUENCE [LARGE SCALE GENOMIC DNA]</scope>
    <source>
        <strain evidence="2">JCM 15592</strain>
    </source>
</reference>
<accession>A0ABP4XN31</accession>
<dbReference type="RefSeq" id="WP_344081394.1">
    <property type="nucleotide sequence ID" value="NZ_BAAAPO010000011.1"/>
</dbReference>
<comment type="caution">
    <text evidence="1">The sequence shown here is derived from an EMBL/GenBank/DDBJ whole genome shotgun (WGS) entry which is preliminary data.</text>
</comment>
<protein>
    <recommendedName>
        <fullName evidence="3">Extradiol ring-cleavage dioxygenase class III enzyme subunit B domain-containing protein</fullName>
    </recommendedName>
</protein>
<evidence type="ECO:0000313" key="1">
    <source>
        <dbReference type="EMBL" id="GAA1784285.1"/>
    </source>
</evidence>
<organism evidence="1 2">
    <name type="scientific">Nostocoides veronense</name>
    <dbReference type="NCBI Taxonomy" id="330836"/>
    <lineage>
        <taxon>Bacteria</taxon>
        <taxon>Bacillati</taxon>
        <taxon>Actinomycetota</taxon>
        <taxon>Actinomycetes</taxon>
        <taxon>Micrococcales</taxon>
        <taxon>Intrasporangiaceae</taxon>
        <taxon>Nostocoides</taxon>
    </lineage>
</organism>
<name>A0ABP4XN31_9MICO</name>
<sequence length="225" mass="23744">MRRAVETEPTMVRGALVVPSPPMQLPEYVGLTDPAAEIRDRSVAALAETIAEWQPTAIAVLAGHDPLAEHSLGSVAARVAALLLAQAGWTETVRPIAIPFDASAVELDAAAARVLNGRNPGGTLLLVPADLSAKRTEAAPGHFDERAAGFDAAVLDVLSKGDAAALRDADLSLAQDLWATGLAPLQVMARCLPAPVRSEILWSSLPYGVQYVRARWWGRRPGSHG</sequence>
<dbReference type="Proteomes" id="UP001499938">
    <property type="component" value="Unassembled WGS sequence"/>
</dbReference>
<dbReference type="EMBL" id="BAAAPO010000011">
    <property type="protein sequence ID" value="GAA1784285.1"/>
    <property type="molecule type" value="Genomic_DNA"/>
</dbReference>